<dbReference type="EMBL" id="MAXA01000267">
    <property type="protein sequence ID" value="OHV20349.1"/>
    <property type="molecule type" value="Genomic_DNA"/>
</dbReference>
<dbReference type="Pfam" id="PF06722">
    <property type="entry name" value="EryCIII-like_C"/>
    <property type="match status" value="1"/>
</dbReference>
<dbReference type="AlphaFoldDB" id="A0A1S1PH33"/>
<dbReference type="PANTHER" id="PTHR48050">
    <property type="entry name" value="STEROL 3-BETA-GLUCOSYLTRANSFERASE"/>
    <property type="match status" value="1"/>
</dbReference>
<dbReference type="Proteomes" id="UP000179769">
    <property type="component" value="Unassembled WGS sequence"/>
</dbReference>
<dbReference type="SUPFAM" id="SSF53756">
    <property type="entry name" value="UDP-Glycosyltransferase/glycogen phosphorylase"/>
    <property type="match status" value="1"/>
</dbReference>
<dbReference type="CDD" id="cd03784">
    <property type="entry name" value="GT1_Gtf-like"/>
    <property type="match status" value="1"/>
</dbReference>
<dbReference type="RefSeq" id="WP_071066801.1">
    <property type="nucleotide sequence ID" value="NZ_MAXA01000267.1"/>
</dbReference>
<organism evidence="2 3">
    <name type="scientific">Parafrankia soli</name>
    <dbReference type="NCBI Taxonomy" id="2599596"/>
    <lineage>
        <taxon>Bacteria</taxon>
        <taxon>Bacillati</taxon>
        <taxon>Actinomycetota</taxon>
        <taxon>Actinomycetes</taxon>
        <taxon>Frankiales</taxon>
        <taxon>Frankiaceae</taxon>
        <taxon>Parafrankia</taxon>
    </lineage>
</organism>
<evidence type="ECO:0000313" key="3">
    <source>
        <dbReference type="Proteomes" id="UP000179769"/>
    </source>
</evidence>
<name>A0A1S1PH33_9ACTN</name>
<dbReference type="InterPro" id="IPR002213">
    <property type="entry name" value="UDP_glucos_trans"/>
</dbReference>
<dbReference type="Gene3D" id="3.40.50.2000">
    <property type="entry name" value="Glycogen Phosphorylase B"/>
    <property type="match status" value="2"/>
</dbReference>
<dbReference type="InterPro" id="IPR050426">
    <property type="entry name" value="Glycosyltransferase_28"/>
</dbReference>
<dbReference type="OrthoDB" id="764352at2"/>
<evidence type="ECO:0000259" key="1">
    <source>
        <dbReference type="Pfam" id="PF06722"/>
    </source>
</evidence>
<reference evidence="3" key="1">
    <citation type="submission" date="2016-07" db="EMBL/GenBank/DDBJ databases">
        <title>Frankia sp. NRRL B-16219 Genome sequencing.</title>
        <authorList>
            <person name="Ghodhbane-Gtari F."/>
            <person name="Swanson E."/>
            <person name="Gueddou A."/>
            <person name="Louati M."/>
            <person name="Nouioui I."/>
            <person name="Hezbri K."/>
            <person name="Abebe-Akele F."/>
            <person name="Simpson S."/>
            <person name="Morris K."/>
            <person name="Thomas K."/>
            <person name="Gtari M."/>
            <person name="Tisa L.S."/>
        </authorList>
    </citation>
    <scope>NUCLEOTIDE SEQUENCE [LARGE SCALE GENOMIC DNA]</scope>
    <source>
        <strain evidence="3">NRRL B-16219</strain>
    </source>
</reference>
<dbReference type="PANTHER" id="PTHR48050:SF13">
    <property type="entry name" value="STEROL 3-BETA-GLUCOSYLTRANSFERASE UGT80A2"/>
    <property type="match status" value="1"/>
</dbReference>
<proteinExistence type="predicted"/>
<sequence length="396" mass="41715">MGRVLFAVPPLTGHVNPAVGIAGELAARGQEVALVGHASVVGPLVPPSVPLIALPGEISADQRAELEARSRPLRGPASLKFLWDEFLLPLGASMARDVGAVVERWRPDVIVADQQAVGAAMVARRRGIRWATLATTSAELDDPYAVLAGVGNWVSERLRDFQVANGVPAEEAARGDLRFSEDLTVVCSVPSLLRTASHPSHHVFVGCAAGLRRSAPEFPWEWLDRDRRTVLVSLGTVTREAGGRFLRAAAEALAGMSDRVQAVIVAPPGPLDDLAGQVPDDLLVRPFVPQVDLMAGLDAIVCHAGNNTVCEALSRGVPLVVAPVRDDQPIIGEQVVRAGAGVRVRFGRSTPATLATAIGTVLDEPSHRVAARRLQGEFSAAGGVVAAADHIEKLLP</sequence>
<feature type="domain" description="Erythromycin biosynthesis protein CIII-like C-terminal" evidence="1">
    <location>
        <begin position="263"/>
        <end position="380"/>
    </location>
</feature>
<gene>
    <name evidence="2" type="ORF">BBK14_28240</name>
</gene>
<dbReference type="GO" id="GO:0008194">
    <property type="term" value="F:UDP-glycosyltransferase activity"/>
    <property type="evidence" value="ECO:0007669"/>
    <property type="project" value="InterPro"/>
</dbReference>
<dbReference type="InterPro" id="IPR010610">
    <property type="entry name" value="EryCIII-like_C"/>
</dbReference>
<evidence type="ECO:0000313" key="2">
    <source>
        <dbReference type="EMBL" id="OHV20349.1"/>
    </source>
</evidence>
<dbReference type="GO" id="GO:0017000">
    <property type="term" value="P:antibiotic biosynthetic process"/>
    <property type="evidence" value="ECO:0007669"/>
    <property type="project" value="UniProtKB-ARBA"/>
</dbReference>
<keyword evidence="2" id="KW-0808">Transferase</keyword>
<dbReference type="GO" id="GO:0016758">
    <property type="term" value="F:hexosyltransferase activity"/>
    <property type="evidence" value="ECO:0007669"/>
    <property type="project" value="UniProtKB-ARBA"/>
</dbReference>
<keyword evidence="3" id="KW-1185">Reference proteome</keyword>
<protein>
    <submittedName>
        <fullName evidence="2">Glycosyl transferase</fullName>
    </submittedName>
</protein>
<accession>A0A1S1PH33</accession>
<comment type="caution">
    <text evidence="2">The sequence shown here is derived from an EMBL/GenBank/DDBJ whole genome shotgun (WGS) entry which is preliminary data.</text>
</comment>